<dbReference type="Pfam" id="PF20316">
    <property type="entry name" value="DUF6612"/>
    <property type="match status" value="1"/>
</dbReference>
<dbReference type="EMBL" id="JBCITK010000001">
    <property type="protein sequence ID" value="MEN0643570.1"/>
    <property type="molecule type" value="Genomic_DNA"/>
</dbReference>
<evidence type="ECO:0000313" key="2">
    <source>
        <dbReference type="Proteomes" id="UP001418796"/>
    </source>
</evidence>
<accession>A0ABU9VI38</accession>
<name>A0ABU9VI38_9BACI</name>
<comment type="caution">
    <text evidence="1">The sequence shown here is derived from an EMBL/GenBank/DDBJ whole genome shotgun (WGS) entry which is preliminary data.</text>
</comment>
<proteinExistence type="predicted"/>
<gene>
    <name evidence="1" type="ORF">MKY91_10470</name>
</gene>
<protein>
    <submittedName>
        <fullName evidence="1">DUF6612 family protein</fullName>
    </submittedName>
</protein>
<reference evidence="1 2" key="1">
    <citation type="submission" date="2024-03" db="EMBL/GenBank/DDBJ databases">
        <title>Bacilli Hybrid Assemblies.</title>
        <authorList>
            <person name="Kovac J."/>
        </authorList>
    </citation>
    <scope>NUCLEOTIDE SEQUENCE [LARGE SCALE GENOMIC DNA]</scope>
    <source>
        <strain evidence="1 2">FSL R7-0666</strain>
    </source>
</reference>
<dbReference type="RefSeq" id="WP_343130472.1">
    <property type="nucleotide sequence ID" value="NZ_JBCITK010000001.1"/>
</dbReference>
<organism evidence="1 2">
    <name type="scientific">Alkalicoccobacillus gibsonii</name>
    <dbReference type="NCBI Taxonomy" id="79881"/>
    <lineage>
        <taxon>Bacteria</taxon>
        <taxon>Bacillati</taxon>
        <taxon>Bacillota</taxon>
        <taxon>Bacilli</taxon>
        <taxon>Bacillales</taxon>
        <taxon>Bacillaceae</taxon>
        <taxon>Alkalicoccobacillus</taxon>
    </lineage>
</organism>
<dbReference type="Proteomes" id="UP001418796">
    <property type="component" value="Unassembled WGS sequence"/>
</dbReference>
<dbReference type="InterPro" id="IPR046720">
    <property type="entry name" value="DUF6612"/>
</dbReference>
<keyword evidence="2" id="KW-1185">Reference proteome</keyword>
<dbReference type="PROSITE" id="PS51257">
    <property type="entry name" value="PROKAR_LIPOPROTEIN"/>
    <property type="match status" value="1"/>
</dbReference>
<sequence>MIKEAISTCVILLCMCILLSCVNKDYPTEEVKETKRFIAEELIQQIKEELNELQSVSIESAHIQAIKKGDNKEDTTIQNRFTQYNDSPFVMYQQFETTHSSANASEKLTQVAQYVTKELAYVYNQQSDVWMEVPVELREDLNLHHDPKAELQQYLSIAEEYSHLIKVEEFEETDKEYELRVEGAGMEVRSAVVQSLELSSLINEQQSSDLVNHMEIKELEFIVSVEKKTNMINRMDINIQLAMQHNGDQVDMYLETYLNVQDFNKTELNGIPDDIIENAEEYKMELGNME</sequence>
<evidence type="ECO:0000313" key="1">
    <source>
        <dbReference type="EMBL" id="MEN0643570.1"/>
    </source>
</evidence>